<keyword evidence="6 8" id="KW-1133">Transmembrane helix</keyword>
<dbReference type="PANTHER" id="PTHR34979:SF1">
    <property type="entry name" value="INNER MEMBRANE PROTEIN YGAZ"/>
    <property type="match status" value="1"/>
</dbReference>
<feature type="transmembrane region" description="Helical" evidence="8">
    <location>
        <begin position="188"/>
        <end position="203"/>
    </location>
</feature>
<accession>A0A011MG47</accession>
<sequence length="227" mass="25466">MDYQNDFLRGNRDAVPVMLGYFPVGLLLGAQAAEKGFEDWQVPLMTGLNFAGGSEFAAVEVWTSPPNLLLILAMTLLVNSRHLLMGATLVSHFRHLPKRKSLGLLFFMCDESWAMGLNDAQKRNRFSIAYYLGLTAVFYPIWMLFPYFGALLRNHIGDITQYGFDMAFPAIFLVLMRGMWKSWAKARPWLVSLIVAALAYLFLPKGWHVPLGALAGLIAAYILAGRE</sequence>
<dbReference type="GO" id="GO:0005886">
    <property type="term" value="C:plasma membrane"/>
    <property type="evidence" value="ECO:0007669"/>
    <property type="project" value="UniProtKB-SubCell"/>
</dbReference>
<evidence type="ECO:0000313" key="9">
    <source>
        <dbReference type="EMBL" id="EXI61446.1"/>
    </source>
</evidence>
<dbReference type="InterPro" id="IPR011606">
    <property type="entry name" value="Brnchd-chn_aa_trnsp_permease"/>
</dbReference>
<evidence type="ECO:0000256" key="5">
    <source>
        <dbReference type="ARBA" id="ARBA00022692"/>
    </source>
</evidence>
<keyword evidence="5 8" id="KW-0812">Transmembrane</keyword>
<dbReference type="STRING" id="1122190.GCA_000621105_01820"/>
<feature type="transmembrane region" description="Helical" evidence="8">
    <location>
        <begin position="209"/>
        <end position="225"/>
    </location>
</feature>
<reference evidence="9 10" key="1">
    <citation type="journal article" date="2014" name="Genome Announc.">
        <title>Genome Sequence of a Presumptive Mannheimia haemolytica Strain with an A1/A6-Cross-Reactive Serotype from a White-Tailed Deer (Odocoileus virginianus).</title>
        <authorList>
            <person name="Lawrence P.K."/>
            <person name="Bey R.F."/>
            <person name="Wiener B."/>
            <person name="Kittichotirat W."/>
            <person name="Bumgarner R.E."/>
        </authorList>
    </citation>
    <scope>NUCLEOTIDE SEQUENCE [LARGE SCALE GENOMIC DNA]</scope>
    <source>
        <strain evidence="9 10">PKL10</strain>
    </source>
</reference>
<feature type="transmembrane region" description="Helical" evidence="8">
    <location>
        <begin position="159"/>
        <end position="176"/>
    </location>
</feature>
<feature type="transmembrane region" description="Helical" evidence="8">
    <location>
        <begin position="128"/>
        <end position="147"/>
    </location>
</feature>
<evidence type="ECO:0000256" key="3">
    <source>
        <dbReference type="ARBA" id="ARBA00022448"/>
    </source>
</evidence>
<proteinExistence type="inferred from homology"/>
<evidence type="ECO:0000256" key="2">
    <source>
        <dbReference type="ARBA" id="ARBA00010735"/>
    </source>
</evidence>
<keyword evidence="7 8" id="KW-0472">Membrane</keyword>
<protein>
    <submittedName>
        <fullName evidence="9">Branched-chain amino acid ABC transporter permease</fullName>
    </submittedName>
</protein>
<dbReference type="OrthoDB" id="9803444at2"/>
<dbReference type="Proteomes" id="UP000054123">
    <property type="component" value="Unassembled WGS sequence"/>
</dbReference>
<keyword evidence="10" id="KW-1185">Reference proteome</keyword>
<keyword evidence="3" id="KW-0813">Transport</keyword>
<dbReference type="PANTHER" id="PTHR34979">
    <property type="entry name" value="INNER MEMBRANE PROTEIN YGAZ"/>
    <property type="match status" value="1"/>
</dbReference>
<comment type="similarity">
    <text evidence="2">Belongs to the AzlC family.</text>
</comment>
<evidence type="ECO:0000256" key="8">
    <source>
        <dbReference type="SAM" id="Phobius"/>
    </source>
</evidence>
<evidence type="ECO:0000256" key="4">
    <source>
        <dbReference type="ARBA" id="ARBA00022475"/>
    </source>
</evidence>
<evidence type="ECO:0000256" key="1">
    <source>
        <dbReference type="ARBA" id="ARBA00004651"/>
    </source>
</evidence>
<evidence type="ECO:0000256" key="7">
    <source>
        <dbReference type="ARBA" id="ARBA00023136"/>
    </source>
</evidence>
<dbReference type="EMBL" id="JANJ01000008">
    <property type="protein sequence ID" value="EXI61446.1"/>
    <property type="molecule type" value="Genomic_DNA"/>
</dbReference>
<comment type="subcellular location">
    <subcellularLocation>
        <location evidence="1">Cell membrane</location>
        <topology evidence="1">Multi-pass membrane protein</topology>
    </subcellularLocation>
</comment>
<comment type="caution">
    <text evidence="9">The sequence shown here is derived from an EMBL/GenBank/DDBJ whole genome shotgun (WGS) entry which is preliminary data.</text>
</comment>
<dbReference type="RefSeq" id="WP_042804355.1">
    <property type="nucleotide sequence ID" value="NZ_AVSP01000011.1"/>
</dbReference>
<evidence type="ECO:0000313" key="10">
    <source>
        <dbReference type="Proteomes" id="UP000054123"/>
    </source>
</evidence>
<dbReference type="PATRIC" id="fig|1450449.3.peg.2176"/>
<dbReference type="Pfam" id="PF03591">
    <property type="entry name" value="AzlC"/>
    <property type="match status" value="1"/>
</dbReference>
<evidence type="ECO:0000256" key="6">
    <source>
        <dbReference type="ARBA" id="ARBA00022989"/>
    </source>
</evidence>
<gene>
    <name evidence="9" type="ORF">AK33_10900</name>
</gene>
<dbReference type="GO" id="GO:1903785">
    <property type="term" value="P:L-valine transmembrane transport"/>
    <property type="evidence" value="ECO:0007669"/>
    <property type="project" value="TreeGrafter"/>
</dbReference>
<organism evidence="9 10">
    <name type="scientific">Mannheimia granulomatis</name>
    <dbReference type="NCBI Taxonomy" id="85402"/>
    <lineage>
        <taxon>Bacteria</taxon>
        <taxon>Pseudomonadati</taxon>
        <taxon>Pseudomonadota</taxon>
        <taxon>Gammaproteobacteria</taxon>
        <taxon>Pasteurellales</taxon>
        <taxon>Pasteurellaceae</taxon>
        <taxon>Mannheimia</taxon>
    </lineage>
</organism>
<dbReference type="AlphaFoldDB" id="A0A011MG47"/>
<name>A0A011MG47_9PAST</name>
<keyword evidence="4" id="KW-1003">Cell membrane</keyword>